<accession>H0WCB2</accession>
<dbReference type="GO" id="GO:0042554">
    <property type="term" value="P:superoxide anion generation"/>
    <property type="evidence" value="ECO:0007669"/>
    <property type="project" value="TreeGrafter"/>
</dbReference>
<evidence type="ECO:0000256" key="3">
    <source>
        <dbReference type="ARBA" id="ARBA00022443"/>
    </source>
</evidence>
<keyword evidence="4" id="KW-0963">Cytoplasm</keyword>
<organism evidence="9 10">
    <name type="scientific">Cavia porcellus</name>
    <name type="common">Guinea pig</name>
    <dbReference type="NCBI Taxonomy" id="10141"/>
    <lineage>
        <taxon>Eukaryota</taxon>
        <taxon>Metazoa</taxon>
        <taxon>Chordata</taxon>
        <taxon>Craniata</taxon>
        <taxon>Vertebrata</taxon>
        <taxon>Euteleostomi</taxon>
        <taxon>Mammalia</taxon>
        <taxon>Eutheria</taxon>
        <taxon>Euarchontoglires</taxon>
        <taxon>Glires</taxon>
        <taxon>Rodentia</taxon>
        <taxon>Hystricomorpha</taxon>
        <taxon>Caviidae</taxon>
        <taxon>Cavia</taxon>
    </lineage>
</organism>
<dbReference type="InterPro" id="IPR011990">
    <property type="entry name" value="TPR-like_helical_dom_sf"/>
</dbReference>
<name>H0WCB2_CAVPO</name>
<comment type="subcellular location">
    <subcellularLocation>
        <location evidence="1">Cytoplasm</location>
    </subcellularLocation>
</comment>
<dbReference type="GO" id="GO:0016176">
    <property type="term" value="F:superoxide-generating NADPH oxidase activator activity"/>
    <property type="evidence" value="ECO:0007669"/>
    <property type="project" value="Ensembl"/>
</dbReference>
<evidence type="ECO:0000313" key="10">
    <source>
        <dbReference type="Proteomes" id="UP000005447"/>
    </source>
</evidence>
<evidence type="ECO:0000313" key="9">
    <source>
        <dbReference type="Ensembl" id="ENSCPOP00000020631.2"/>
    </source>
</evidence>
<dbReference type="Ensembl" id="ENSCPOT00000027907.2">
    <property type="protein sequence ID" value="ENSCPOP00000020631.2"/>
    <property type="gene ID" value="ENSCPOG00000009860.4"/>
</dbReference>
<dbReference type="AlphaFoldDB" id="H0WCB2"/>
<feature type="domain" description="SH3" evidence="8">
    <location>
        <begin position="356"/>
        <end position="415"/>
    </location>
</feature>
<dbReference type="Pfam" id="PF00018">
    <property type="entry name" value="SH3_1"/>
    <property type="match status" value="1"/>
</dbReference>
<evidence type="ECO:0000256" key="6">
    <source>
        <dbReference type="ARBA" id="ARBA00022803"/>
    </source>
</evidence>
<dbReference type="SUPFAM" id="SSF50044">
    <property type="entry name" value="SH3-domain"/>
    <property type="match status" value="1"/>
</dbReference>
<keyword evidence="10" id="KW-1185">Reference proteome</keyword>
<dbReference type="FunFam" id="2.30.30.40:FF:000212">
    <property type="entry name" value="NADPH oxidase activator 1"/>
    <property type="match status" value="1"/>
</dbReference>
<dbReference type="GO" id="GO:0017124">
    <property type="term" value="F:SH3 domain binding"/>
    <property type="evidence" value="ECO:0007669"/>
    <property type="project" value="Ensembl"/>
</dbReference>
<protein>
    <submittedName>
        <fullName evidence="9">NADPH oxidase activator 1</fullName>
    </submittedName>
</protein>
<evidence type="ECO:0000256" key="2">
    <source>
        <dbReference type="ARBA" id="ARBA00008051"/>
    </source>
</evidence>
<dbReference type="InterPro" id="IPR001452">
    <property type="entry name" value="SH3_domain"/>
</dbReference>
<dbReference type="GO" id="GO:0043020">
    <property type="term" value="C:NADPH oxidase complex"/>
    <property type="evidence" value="ECO:0007669"/>
    <property type="project" value="Ensembl"/>
</dbReference>
<dbReference type="PANTHER" id="PTHR15175">
    <property type="entry name" value="NEUTROPHIL CYTOSOLIC FACTOR 2, NEUTROPHIL NADPH OXIDASE FACTOR 2"/>
    <property type="match status" value="1"/>
</dbReference>
<keyword evidence="6" id="KW-0802">TPR repeat</keyword>
<dbReference type="GO" id="GO:0060263">
    <property type="term" value="P:regulation of respiratory burst"/>
    <property type="evidence" value="ECO:0007669"/>
    <property type="project" value="Ensembl"/>
</dbReference>
<dbReference type="GO" id="GO:0005737">
    <property type="term" value="C:cytoplasm"/>
    <property type="evidence" value="ECO:0007669"/>
    <property type="project" value="UniProtKB-SubCell"/>
</dbReference>
<dbReference type="STRING" id="10141.ENSCPOP00000020631"/>
<dbReference type="FunCoup" id="H0WCB2">
    <property type="interactions" value="8"/>
</dbReference>
<dbReference type="GeneTree" id="ENSGT00530000063843"/>
<dbReference type="Proteomes" id="UP000005447">
    <property type="component" value="Unassembled WGS sequence"/>
</dbReference>
<evidence type="ECO:0000256" key="7">
    <source>
        <dbReference type="PROSITE-ProRule" id="PRU00192"/>
    </source>
</evidence>
<dbReference type="GO" id="GO:0031267">
    <property type="term" value="F:small GTPase binding"/>
    <property type="evidence" value="ECO:0007669"/>
    <property type="project" value="Ensembl"/>
</dbReference>
<dbReference type="InParanoid" id="H0WCB2"/>
<dbReference type="SMART" id="SM00028">
    <property type="entry name" value="TPR"/>
    <property type="match status" value="3"/>
</dbReference>
<evidence type="ECO:0000259" key="8">
    <source>
        <dbReference type="PROSITE" id="PS50002"/>
    </source>
</evidence>
<comment type="similarity">
    <text evidence="2">Belongs to the NCF2/NOXA1 family.</text>
</comment>
<dbReference type="PROSITE" id="PS50002">
    <property type="entry name" value="SH3"/>
    <property type="match status" value="1"/>
</dbReference>
<dbReference type="EMBL" id="AAKN02024161">
    <property type="status" value="NOT_ANNOTATED_CDS"/>
    <property type="molecule type" value="Genomic_DNA"/>
</dbReference>
<dbReference type="Bgee" id="ENSCPOG00000009860">
    <property type="expression patterns" value="Expressed in zone of skin and 9 other cell types or tissues"/>
</dbReference>
<dbReference type="InterPro" id="IPR019734">
    <property type="entry name" value="TPR_rpt"/>
</dbReference>
<dbReference type="PANTHER" id="PTHR15175:SF4">
    <property type="entry name" value="NADPH OXIDASE ACTIVATOR 1"/>
    <property type="match status" value="1"/>
</dbReference>
<sequence>MRSLGEQVRDWHQGAEAVARGDWGCALRLFSSVEELPSRMSFNMGCVHLLAGDPEAALRAFDQAVTKDTCLAVGFLQRGVAHFQLDQFQEALSDFQLALVQLRGNSIIDYTQLGLRFRLQAWEVLYNVASAQCQLGLWAEAANTLAESISRWPERAREGLTTALYHVQKQAPLQPRQVPPGEVFRPHRRYLEHLEPVDFLGKAKVWCGLLGWMQWLLRWAPCCGIGTCESRPDHLEVSWAVWGDSPREGPGGMPSCQGPSRGAIPSPCISKCLVSAAGCEGLIVLPIFIGLSSLHTAVLSDPHVQPVCFLGSYWAPEDGQFWVPILREDTLQKAWRDTASAPQGLRLQCRGVAGRPVLYQVLAQHDYSAQGPEDLDLHRGDTVDVLGEVDEAWLEGHRDGYIGIFPKSFVVPASEAVQ</sequence>
<dbReference type="SUPFAM" id="SSF48452">
    <property type="entry name" value="TPR-like"/>
    <property type="match status" value="1"/>
</dbReference>
<keyword evidence="3 7" id="KW-0728">SH3 domain</keyword>
<proteinExistence type="inferred from homology"/>
<dbReference type="InterPro" id="IPR051864">
    <property type="entry name" value="NCF2_NOXA1"/>
</dbReference>
<dbReference type="PRINTS" id="PR00499">
    <property type="entry name" value="P67PHOX"/>
</dbReference>
<dbReference type="OMA" id="VLYRMVA"/>
<evidence type="ECO:0000256" key="1">
    <source>
        <dbReference type="ARBA" id="ARBA00004496"/>
    </source>
</evidence>
<reference evidence="10" key="1">
    <citation type="journal article" date="2011" name="Nature">
        <title>A high-resolution map of human evolutionary constraint using 29 mammals.</title>
        <authorList>
            <person name="Lindblad-Toh K."/>
            <person name="Garber M."/>
            <person name="Zuk O."/>
            <person name="Lin M.F."/>
            <person name="Parker B.J."/>
            <person name="Washietl S."/>
            <person name="Kheradpour P."/>
            <person name="Ernst J."/>
            <person name="Jordan G."/>
            <person name="Mauceli E."/>
            <person name="Ward L.D."/>
            <person name="Lowe C.B."/>
            <person name="Holloway A.K."/>
            <person name="Clamp M."/>
            <person name="Gnerre S."/>
            <person name="Alfoldi J."/>
            <person name="Beal K."/>
            <person name="Chang J."/>
            <person name="Clawson H."/>
            <person name="Cuff J."/>
            <person name="Di Palma F."/>
            <person name="Fitzgerald S."/>
            <person name="Flicek P."/>
            <person name="Guttman M."/>
            <person name="Hubisz M.J."/>
            <person name="Jaffe D.B."/>
            <person name="Jungreis I."/>
            <person name="Kent W.J."/>
            <person name="Kostka D."/>
            <person name="Lara M."/>
            <person name="Martins A.L."/>
            <person name="Massingham T."/>
            <person name="Moltke I."/>
            <person name="Raney B.J."/>
            <person name="Rasmussen M.D."/>
            <person name="Robinson J."/>
            <person name="Stark A."/>
            <person name="Vilella A.J."/>
            <person name="Wen J."/>
            <person name="Xie X."/>
            <person name="Zody M.C."/>
            <person name="Baldwin J."/>
            <person name="Bloom T."/>
            <person name="Chin C.W."/>
            <person name="Heiman D."/>
            <person name="Nicol R."/>
            <person name="Nusbaum C."/>
            <person name="Young S."/>
            <person name="Wilkinson J."/>
            <person name="Worley K.C."/>
            <person name="Kovar C.L."/>
            <person name="Muzny D.M."/>
            <person name="Gibbs R.A."/>
            <person name="Cree A."/>
            <person name="Dihn H.H."/>
            <person name="Fowler G."/>
            <person name="Jhangiani S."/>
            <person name="Joshi V."/>
            <person name="Lee S."/>
            <person name="Lewis L.R."/>
            <person name="Nazareth L.V."/>
            <person name="Okwuonu G."/>
            <person name="Santibanez J."/>
            <person name="Warren W.C."/>
            <person name="Mardis E.R."/>
            <person name="Weinstock G.M."/>
            <person name="Wilson R.K."/>
            <person name="Delehaunty K."/>
            <person name="Dooling D."/>
            <person name="Fronik C."/>
            <person name="Fulton L."/>
            <person name="Fulton B."/>
            <person name="Graves T."/>
            <person name="Minx P."/>
            <person name="Sodergren E."/>
            <person name="Birney E."/>
            <person name="Margulies E.H."/>
            <person name="Herrero J."/>
            <person name="Green E.D."/>
            <person name="Haussler D."/>
            <person name="Siepel A."/>
            <person name="Goldman N."/>
            <person name="Pollard K.S."/>
            <person name="Pedersen J.S."/>
            <person name="Lander E.S."/>
            <person name="Kellis M."/>
        </authorList>
    </citation>
    <scope>NUCLEOTIDE SEQUENCE [LARGE SCALE GENOMIC DNA]</scope>
    <source>
        <strain evidence="10">2N</strain>
    </source>
</reference>
<dbReference type="SMART" id="SM00326">
    <property type="entry name" value="SH3"/>
    <property type="match status" value="1"/>
</dbReference>
<evidence type="ECO:0000256" key="4">
    <source>
        <dbReference type="ARBA" id="ARBA00022490"/>
    </source>
</evidence>
<reference evidence="9" key="2">
    <citation type="submission" date="2025-08" db="UniProtKB">
        <authorList>
            <consortium name="Ensembl"/>
        </authorList>
    </citation>
    <scope>IDENTIFICATION</scope>
    <source>
        <strain evidence="9">2N</strain>
    </source>
</reference>
<dbReference type="FunFam" id="1.25.40.10:FF:000017">
    <property type="entry name" value="NADPH oxidase regulator NoxR"/>
    <property type="match status" value="1"/>
</dbReference>
<dbReference type="Gene3D" id="1.25.40.10">
    <property type="entry name" value="Tetratricopeptide repeat domain"/>
    <property type="match status" value="1"/>
</dbReference>
<dbReference type="VEuPathDB" id="HostDB:ENSCPOG00000009860"/>
<dbReference type="GO" id="GO:0010310">
    <property type="term" value="P:regulation of hydrogen peroxide metabolic process"/>
    <property type="evidence" value="ECO:0007669"/>
    <property type="project" value="Ensembl"/>
</dbReference>
<dbReference type="Gene3D" id="2.30.30.40">
    <property type="entry name" value="SH3 Domains"/>
    <property type="match status" value="1"/>
</dbReference>
<dbReference type="InterPro" id="IPR036028">
    <property type="entry name" value="SH3-like_dom_sf"/>
</dbReference>
<keyword evidence="5" id="KW-0677">Repeat</keyword>
<gene>
    <name evidence="9" type="primary">NOXA1</name>
</gene>
<reference evidence="9" key="3">
    <citation type="submission" date="2025-09" db="UniProtKB">
        <authorList>
            <consortium name="Ensembl"/>
        </authorList>
    </citation>
    <scope>IDENTIFICATION</scope>
    <source>
        <strain evidence="9">2N</strain>
    </source>
</reference>
<evidence type="ECO:0000256" key="5">
    <source>
        <dbReference type="ARBA" id="ARBA00022737"/>
    </source>
</evidence>